<reference evidence="4 5" key="1">
    <citation type="submission" date="2021-01" db="EMBL/GenBank/DDBJ databases">
        <title>Genomic Encyclopedia of Type Strains, Phase IV (KMG-IV): sequencing the most valuable type-strain genomes for metagenomic binning, comparative biology and taxonomic classification.</title>
        <authorList>
            <person name="Goeker M."/>
        </authorList>
    </citation>
    <scope>NUCLEOTIDE SEQUENCE [LARGE SCALE GENOMIC DNA]</scope>
    <source>
        <strain evidence="4 5">DSM 100968</strain>
    </source>
</reference>
<feature type="domain" description="FAD-dependent oxidoreductase 2 FAD-binding" evidence="3">
    <location>
        <begin position="3"/>
        <end position="343"/>
    </location>
</feature>
<keyword evidence="2 4" id="KW-0560">Oxidoreductase</keyword>
<dbReference type="SUPFAM" id="SSF51905">
    <property type="entry name" value="FAD/NAD(P)-binding domain"/>
    <property type="match status" value="1"/>
</dbReference>
<dbReference type="GO" id="GO:0004368">
    <property type="term" value="F:glycerol-3-phosphate dehydrogenase (quinone) activity"/>
    <property type="evidence" value="ECO:0007669"/>
    <property type="project" value="UniProtKB-EC"/>
</dbReference>
<name>A0ABS2Q5W5_9BACL</name>
<dbReference type="Gene3D" id="3.50.50.60">
    <property type="entry name" value="FAD/NAD(P)-binding domain"/>
    <property type="match status" value="1"/>
</dbReference>
<protein>
    <submittedName>
        <fullName evidence="4">Glycerol-3-phosphate dehydrogenase subunit B</fullName>
        <ecNumber evidence="4">1.1.5.3</ecNumber>
    </submittedName>
</protein>
<keyword evidence="1" id="KW-0285">Flavoprotein</keyword>
<accession>A0ABS2Q5W5</accession>
<dbReference type="RefSeq" id="WP_205005526.1">
    <property type="nucleotide sequence ID" value="NZ_CBCRXA010000015.1"/>
</dbReference>
<evidence type="ECO:0000256" key="2">
    <source>
        <dbReference type="ARBA" id="ARBA00023002"/>
    </source>
</evidence>
<gene>
    <name evidence="4" type="ORF">JOC27_000612</name>
</gene>
<proteinExistence type="predicted"/>
<keyword evidence="5" id="KW-1185">Reference proteome</keyword>
<dbReference type="Proteomes" id="UP000823201">
    <property type="component" value="Unassembled WGS sequence"/>
</dbReference>
<evidence type="ECO:0000313" key="5">
    <source>
        <dbReference type="Proteomes" id="UP000823201"/>
    </source>
</evidence>
<evidence type="ECO:0000313" key="4">
    <source>
        <dbReference type="EMBL" id="MBM7657171.1"/>
    </source>
</evidence>
<evidence type="ECO:0000259" key="3">
    <source>
        <dbReference type="Pfam" id="PF00890"/>
    </source>
</evidence>
<dbReference type="EMBL" id="JAFBEV010000004">
    <property type="protein sequence ID" value="MBM7657171.1"/>
    <property type="molecule type" value="Genomic_DNA"/>
</dbReference>
<organism evidence="4 5">
    <name type="scientific">Sporolactobacillus spathodeae</name>
    <dbReference type="NCBI Taxonomy" id="1465502"/>
    <lineage>
        <taxon>Bacteria</taxon>
        <taxon>Bacillati</taxon>
        <taxon>Bacillota</taxon>
        <taxon>Bacilli</taxon>
        <taxon>Bacillales</taxon>
        <taxon>Sporolactobacillaceae</taxon>
        <taxon>Sporolactobacillus</taxon>
    </lineage>
</organism>
<dbReference type="Pfam" id="PF00890">
    <property type="entry name" value="FAD_binding_2"/>
    <property type="match status" value="1"/>
</dbReference>
<dbReference type="EC" id="1.1.5.3" evidence="4"/>
<dbReference type="InterPro" id="IPR003953">
    <property type="entry name" value="FAD-dep_OxRdtase_2_FAD-bd"/>
</dbReference>
<comment type="caution">
    <text evidence="4">The sequence shown here is derived from an EMBL/GenBank/DDBJ whole genome shotgun (WGS) entry which is preliminary data.</text>
</comment>
<dbReference type="InterPro" id="IPR036188">
    <property type="entry name" value="FAD/NAD-bd_sf"/>
</dbReference>
<evidence type="ECO:0000256" key="1">
    <source>
        <dbReference type="ARBA" id="ARBA00022630"/>
    </source>
</evidence>
<sequence>MYDLVVIGEGLSGLLTAIAARKQGYRTALITKGAGRIIQSSGLFDLIPGSDSDLDAWFRFHHLTSNQKIDVAAAIDRFKDLMNRLHLPYSGNIDHPVSVITGSGHLKKTVLYPATVTPIPDQGCAVIIDFDELSDFQGHFAAANLRADRPQLNVHWLSLHLGIHSQRTLNQLDFARLLEQEQVRRTCIRQIRDQLTERRINKPDLLIFPSVLGADQWQKVVGDFRQAFAARLTEAPGLPPNASGYRLFTALRCEAMRLGVRFYLDAAVMGGEIAANRLLSVTYQTSFSTGKLSAAYFALATGGLLGGGLEATAEGVRESVLHLACDRTGHVTDLPGNLYPIGASQGLAHTACGITGGVFTLLSSNQALRAMDSEREGRECHA</sequence>